<dbReference type="AlphaFoldDB" id="A0A238H393"/>
<gene>
    <name evidence="1" type="ORF">BSIN_2977</name>
</gene>
<organism evidence="1 2">
    <name type="scientific">Burkholderia singularis</name>
    <dbReference type="NCBI Taxonomy" id="1503053"/>
    <lineage>
        <taxon>Bacteria</taxon>
        <taxon>Pseudomonadati</taxon>
        <taxon>Pseudomonadota</taxon>
        <taxon>Betaproteobacteria</taxon>
        <taxon>Burkholderiales</taxon>
        <taxon>Burkholderiaceae</taxon>
        <taxon>Burkholderia</taxon>
        <taxon>pseudomallei group</taxon>
    </lineage>
</organism>
<evidence type="ECO:0000313" key="1">
    <source>
        <dbReference type="EMBL" id="SMF99791.1"/>
    </source>
</evidence>
<accession>A0A238H393</accession>
<evidence type="ECO:0000313" key="2">
    <source>
        <dbReference type="Proteomes" id="UP000198460"/>
    </source>
</evidence>
<dbReference type="Proteomes" id="UP000198460">
    <property type="component" value="Unassembled WGS sequence"/>
</dbReference>
<reference evidence="1 2" key="1">
    <citation type="submission" date="2017-04" db="EMBL/GenBank/DDBJ databases">
        <authorList>
            <person name="Afonso C.L."/>
            <person name="Miller P.J."/>
            <person name="Scott M.A."/>
            <person name="Spackman E."/>
            <person name="Goraichik I."/>
            <person name="Dimitrov K.M."/>
            <person name="Suarez D.L."/>
            <person name="Swayne D.E."/>
        </authorList>
    </citation>
    <scope>NUCLEOTIDE SEQUENCE [LARGE SCALE GENOMIC DNA]</scope>
    <source>
        <strain evidence="1">LMG 28154</strain>
    </source>
</reference>
<dbReference type="EMBL" id="FXAN01000044">
    <property type="protein sequence ID" value="SMF99791.1"/>
    <property type="molecule type" value="Genomic_DNA"/>
</dbReference>
<proteinExistence type="predicted"/>
<sequence length="53" mass="6484">MTNAYSSVGTFRRRRGERRWARRVRQSRSMQIDDLRGTDGRRCCRWHEAKWKG</sequence>
<protein>
    <submittedName>
        <fullName evidence="1">Uncharacterized protein</fullName>
    </submittedName>
</protein>
<name>A0A238H393_9BURK</name>